<evidence type="ECO:0000313" key="2">
    <source>
        <dbReference type="Proteomes" id="UP000075885"/>
    </source>
</evidence>
<name>A0A182PCA6_9DIPT</name>
<organism evidence="1 2">
    <name type="scientific">Anopheles epiroticus</name>
    <dbReference type="NCBI Taxonomy" id="199890"/>
    <lineage>
        <taxon>Eukaryota</taxon>
        <taxon>Metazoa</taxon>
        <taxon>Ecdysozoa</taxon>
        <taxon>Arthropoda</taxon>
        <taxon>Hexapoda</taxon>
        <taxon>Insecta</taxon>
        <taxon>Pterygota</taxon>
        <taxon>Neoptera</taxon>
        <taxon>Endopterygota</taxon>
        <taxon>Diptera</taxon>
        <taxon>Nematocera</taxon>
        <taxon>Culicoidea</taxon>
        <taxon>Culicidae</taxon>
        <taxon>Anophelinae</taxon>
        <taxon>Anopheles</taxon>
    </lineage>
</organism>
<protein>
    <submittedName>
        <fullName evidence="1">Uncharacterized protein</fullName>
    </submittedName>
</protein>
<evidence type="ECO:0000313" key="1">
    <source>
        <dbReference type="EnsemblMetazoa" id="AEPI004561-PA"/>
    </source>
</evidence>
<dbReference type="AlphaFoldDB" id="A0A182PCA6"/>
<accession>A0A182PCA6</accession>
<keyword evidence="2" id="KW-1185">Reference proteome</keyword>
<proteinExistence type="predicted"/>
<sequence>MALLPVGRFGPTSSTDKLGSISRMLPDGTVGYLRGTCRKDSSASATDAGDILAVTASAAACRDTGNEEDDEIDLSRFASEQDARAYFKRKLAIFEASLMTPIAANRRLAVRKLELEGGFGELSTAGGTIDELDCIPPRQLLMYLVRYVS</sequence>
<reference evidence="2" key="1">
    <citation type="submission" date="2013-03" db="EMBL/GenBank/DDBJ databases">
        <title>The Genome Sequence of Anopheles epiroticus epiroticus2.</title>
        <authorList>
            <consortium name="The Broad Institute Genomics Platform"/>
            <person name="Neafsey D.E."/>
            <person name="Howell P."/>
            <person name="Walker B."/>
            <person name="Young S.K."/>
            <person name="Zeng Q."/>
            <person name="Gargeya S."/>
            <person name="Fitzgerald M."/>
            <person name="Haas B."/>
            <person name="Abouelleil A."/>
            <person name="Allen A.W."/>
            <person name="Alvarado L."/>
            <person name="Arachchi H.M."/>
            <person name="Berlin A.M."/>
            <person name="Chapman S.B."/>
            <person name="Gainer-Dewar J."/>
            <person name="Goldberg J."/>
            <person name="Griggs A."/>
            <person name="Gujja S."/>
            <person name="Hansen M."/>
            <person name="Howarth C."/>
            <person name="Imamovic A."/>
            <person name="Ireland A."/>
            <person name="Larimer J."/>
            <person name="McCowan C."/>
            <person name="Murphy C."/>
            <person name="Pearson M."/>
            <person name="Poon T.W."/>
            <person name="Priest M."/>
            <person name="Roberts A."/>
            <person name="Saif S."/>
            <person name="Shea T."/>
            <person name="Sisk P."/>
            <person name="Sykes S."/>
            <person name="Wortman J."/>
            <person name="Nusbaum C."/>
            <person name="Birren B."/>
        </authorList>
    </citation>
    <scope>NUCLEOTIDE SEQUENCE [LARGE SCALE GENOMIC DNA]</scope>
    <source>
        <strain evidence="2">Epiroticus2</strain>
    </source>
</reference>
<dbReference type="Proteomes" id="UP000075885">
    <property type="component" value="Unassembled WGS sequence"/>
</dbReference>
<dbReference type="EnsemblMetazoa" id="AEPI004561-RA">
    <property type="protein sequence ID" value="AEPI004561-PA"/>
    <property type="gene ID" value="AEPI004561"/>
</dbReference>
<reference evidence="1" key="2">
    <citation type="submission" date="2020-05" db="UniProtKB">
        <authorList>
            <consortium name="EnsemblMetazoa"/>
        </authorList>
    </citation>
    <scope>IDENTIFICATION</scope>
    <source>
        <strain evidence="1">Epiroticus2</strain>
    </source>
</reference>
<dbReference type="VEuPathDB" id="VectorBase:AEPI004561"/>